<evidence type="ECO:0000313" key="3">
    <source>
        <dbReference type="Proteomes" id="UP001597308"/>
    </source>
</evidence>
<keyword evidence="1" id="KW-0812">Transmembrane</keyword>
<protein>
    <submittedName>
        <fullName evidence="2">DUF983 domain-containing protein</fullName>
    </submittedName>
</protein>
<evidence type="ECO:0000256" key="1">
    <source>
        <dbReference type="SAM" id="Phobius"/>
    </source>
</evidence>
<comment type="caution">
    <text evidence="2">The sequence shown here is derived from an EMBL/GenBank/DDBJ whole genome shotgun (WGS) entry which is preliminary data.</text>
</comment>
<keyword evidence="1" id="KW-0472">Membrane</keyword>
<feature type="transmembrane region" description="Helical" evidence="1">
    <location>
        <begin position="96"/>
        <end position="114"/>
    </location>
</feature>
<dbReference type="EMBL" id="JBHUER010000010">
    <property type="protein sequence ID" value="MFD1704270.1"/>
    <property type="molecule type" value="Genomic_DNA"/>
</dbReference>
<keyword evidence="3" id="KW-1185">Reference proteome</keyword>
<gene>
    <name evidence="2" type="ORF">ACFSCV_14785</name>
</gene>
<dbReference type="Proteomes" id="UP001597308">
    <property type="component" value="Unassembled WGS sequence"/>
</dbReference>
<keyword evidence="1" id="KW-1133">Transmembrane helix</keyword>
<evidence type="ECO:0000313" key="2">
    <source>
        <dbReference type="EMBL" id="MFD1704270.1"/>
    </source>
</evidence>
<dbReference type="Pfam" id="PF06170">
    <property type="entry name" value="DUF983"/>
    <property type="match status" value="1"/>
</dbReference>
<dbReference type="InterPro" id="IPR009325">
    <property type="entry name" value="DUF983"/>
</dbReference>
<sequence>MATRIHAHGRHERETAVTTQTHPNLAPYAVGVRGRCPRCGEGHMFDGFLKLRPNCEVCGLDYSYADPADGPAFFVITFGCLPAAFCAVWIEAVYGAPYWVHLVTTLPLLLATCIPPLRPLKGWLVASQFHHKAAEARLIRPGEDEDDRGGW</sequence>
<name>A0ABW4K7T1_9HYPH</name>
<organism evidence="2 3">
    <name type="scientific">Methylopila henanensis</name>
    <dbReference type="NCBI Taxonomy" id="873516"/>
    <lineage>
        <taxon>Bacteria</taxon>
        <taxon>Pseudomonadati</taxon>
        <taxon>Pseudomonadota</taxon>
        <taxon>Alphaproteobacteria</taxon>
        <taxon>Hyphomicrobiales</taxon>
        <taxon>Methylopilaceae</taxon>
        <taxon>Methylopila</taxon>
    </lineage>
</organism>
<dbReference type="RefSeq" id="WP_378800337.1">
    <property type="nucleotide sequence ID" value="NZ_JBHUER010000010.1"/>
</dbReference>
<feature type="transmembrane region" description="Helical" evidence="1">
    <location>
        <begin position="72"/>
        <end position="90"/>
    </location>
</feature>
<proteinExistence type="predicted"/>
<accession>A0ABW4K7T1</accession>
<reference evidence="3" key="1">
    <citation type="journal article" date="2019" name="Int. J. Syst. Evol. Microbiol.">
        <title>The Global Catalogue of Microorganisms (GCM) 10K type strain sequencing project: providing services to taxonomists for standard genome sequencing and annotation.</title>
        <authorList>
            <consortium name="The Broad Institute Genomics Platform"/>
            <consortium name="The Broad Institute Genome Sequencing Center for Infectious Disease"/>
            <person name="Wu L."/>
            <person name="Ma J."/>
        </authorList>
    </citation>
    <scope>NUCLEOTIDE SEQUENCE [LARGE SCALE GENOMIC DNA]</scope>
    <source>
        <strain evidence="3">KCTC 23707</strain>
    </source>
</reference>